<dbReference type="InterPro" id="IPR044839">
    <property type="entry name" value="NDR1-like"/>
</dbReference>
<dbReference type="PANTHER" id="PTHR31234:SF2">
    <property type="entry name" value="OS05G0199100 PROTEIN"/>
    <property type="match status" value="1"/>
</dbReference>
<organism evidence="5">
    <name type="scientific">Lichtheimia ramosa</name>
    <dbReference type="NCBI Taxonomy" id="688394"/>
    <lineage>
        <taxon>Eukaryota</taxon>
        <taxon>Fungi</taxon>
        <taxon>Fungi incertae sedis</taxon>
        <taxon>Mucoromycota</taxon>
        <taxon>Mucoromycotina</taxon>
        <taxon>Mucoromycetes</taxon>
        <taxon>Mucorales</taxon>
        <taxon>Lichtheimiaceae</taxon>
        <taxon>Lichtheimia</taxon>
    </lineage>
</organism>
<sequence>MTFQQQPYPAHPPPPPPTHADYDIEKHSQFHRASWQPEAIPDKKRPLTERNCCCRCLCCACCLPVWARYIVWFIIIGIIICIIVIGALLGTFKMPEVNVLDVTNPPGTNQLQIDYNGTEFDIGIGLIVNVVSPNNLPIHLSDMHATATLPTKDGNAFLGSGYLAKHTIPTHSNANFTFPFTIQYDTTSSSSQLMLNTLLQECGLYGGSDPTDITVDYTINLAASVLFVTIHPTISGSASFACPLSNDGFTSALGGAFSG</sequence>
<dbReference type="GO" id="GO:0098542">
    <property type="term" value="P:defense response to other organism"/>
    <property type="evidence" value="ECO:0007669"/>
    <property type="project" value="InterPro"/>
</dbReference>
<proteinExistence type="predicted"/>
<name>A0A077WM32_9FUNG</name>
<accession>A0A077WM32</accession>
<feature type="region of interest" description="Disordered" evidence="3">
    <location>
        <begin position="1"/>
        <end position="22"/>
    </location>
</feature>
<evidence type="ECO:0000313" key="5">
    <source>
        <dbReference type="EMBL" id="CDS08203.1"/>
    </source>
</evidence>
<gene>
    <name evidence="5" type="ORF">LRAMOSA02151</name>
</gene>
<evidence type="ECO:0008006" key="6">
    <source>
        <dbReference type="Google" id="ProtNLM"/>
    </source>
</evidence>
<evidence type="ECO:0000256" key="2">
    <source>
        <dbReference type="ARBA" id="ARBA00023136"/>
    </source>
</evidence>
<protein>
    <recommendedName>
        <fullName evidence="6">Late embryogenesis abundant protein LEA-2 subgroup domain-containing protein</fullName>
    </recommendedName>
</protein>
<keyword evidence="2 4" id="KW-0472">Membrane</keyword>
<reference evidence="5" key="1">
    <citation type="journal article" date="2014" name="Genome Announc.">
        <title>De novo whole-genome sequence and genome annotation of Lichtheimia ramosa.</title>
        <authorList>
            <person name="Linde J."/>
            <person name="Schwartze V."/>
            <person name="Binder U."/>
            <person name="Lass-Florl C."/>
            <person name="Voigt K."/>
            <person name="Horn F."/>
        </authorList>
    </citation>
    <scope>NUCLEOTIDE SEQUENCE</scope>
    <source>
        <strain evidence="5">JMRC FSU:6197</strain>
    </source>
</reference>
<dbReference type="PANTHER" id="PTHR31234">
    <property type="entry name" value="LATE EMBRYOGENESIS ABUNDANT (LEA) HYDROXYPROLINE-RICH GLYCOPROTEIN FAMILY"/>
    <property type="match status" value="1"/>
</dbReference>
<evidence type="ECO:0000256" key="4">
    <source>
        <dbReference type="SAM" id="Phobius"/>
    </source>
</evidence>
<dbReference type="EMBL" id="LK023324">
    <property type="protein sequence ID" value="CDS08203.1"/>
    <property type="molecule type" value="Genomic_DNA"/>
</dbReference>
<dbReference type="GO" id="GO:0016020">
    <property type="term" value="C:membrane"/>
    <property type="evidence" value="ECO:0007669"/>
    <property type="project" value="UniProtKB-SubCell"/>
</dbReference>
<comment type="subcellular location">
    <subcellularLocation>
        <location evidence="1">Membrane</location>
    </subcellularLocation>
</comment>
<evidence type="ECO:0000256" key="1">
    <source>
        <dbReference type="ARBA" id="ARBA00004370"/>
    </source>
</evidence>
<evidence type="ECO:0000256" key="3">
    <source>
        <dbReference type="SAM" id="MobiDB-lite"/>
    </source>
</evidence>
<keyword evidence="4" id="KW-1133">Transmembrane helix</keyword>
<dbReference type="AlphaFoldDB" id="A0A077WM32"/>
<feature type="compositionally biased region" description="Pro residues" evidence="3">
    <location>
        <begin position="9"/>
        <end position="18"/>
    </location>
</feature>
<keyword evidence="4" id="KW-0812">Transmembrane</keyword>
<feature type="transmembrane region" description="Helical" evidence="4">
    <location>
        <begin position="66"/>
        <end position="89"/>
    </location>
</feature>
<dbReference type="OrthoDB" id="20273at2759"/>